<proteinExistence type="predicted"/>
<organism evidence="3">
    <name type="scientific">Neobodo designis</name>
    <name type="common">Flagellated protozoan</name>
    <name type="synonym">Bodo designis</name>
    <dbReference type="NCBI Taxonomy" id="312471"/>
    <lineage>
        <taxon>Eukaryota</taxon>
        <taxon>Discoba</taxon>
        <taxon>Euglenozoa</taxon>
        <taxon>Kinetoplastea</taxon>
        <taxon>Metakinetoplastina</taxon>
        <taxon>Neobodonida</taxon>
        <taxon>Neobodo</taxon>
    </lineage>
</organism>
<dbReference type="AlphaFoldDB" id="A0A7S1LPB5"/>
<keyword evidence="1" id="KW-0175">Coiled coil</keyword>
<name>A0A7S1LPB5_NEODS</name>
<feature type="region of interest" description="Disordered" evidence="2">
    <location>
        <begin position="19"/>
        <end position="45"/>
    </location>
</feature>
<reference evidence="3" key="1">
    <citation type="submission" date="2021-01" db="EMBL/GenBank/DDBJ databases">
        <authorList>
            <person name="Corre E."/>
            <person name="Pelletier E."/>
            <person name="Niang G."/>
            <person name="Scheremetjew M."/>
            <person name="Finn R."/>
            <person name="Kale V."/>
            <person name="Holt S."/>
            <person name="Cochrane G."/>
            <person name="Meng A."/>
            <person name="Brown T."/>
            <person name="Cohen L."/>
        </authorList>
    </citation>
    <scope>NUCLEOTIDE SEQUENCE</scope>
    <source>
        <strain evidence="3">CCAP 1951/1</strain>
    </source>
</reference>
<feature type="region of interest" description="Disordered" evidence="2">
    <location>
        <begin position="120"/>
        <end position="146"/>
    </location>
</feature>
<evidence type="ECO:0000256" key="1">
    <source>
        <dbReference type="SAM" id="Coils"/>
    </source>
</evidence>
<sequence>MSVSRFNFDDALFAATRTAHTHQPAGSRSGSQFQLNVGGGTSTLPPAPAAGYHRSGSAGSIMGDDTDTVGSLIARWGGVRREDTTASYTGPNSTHTTPRGDFQHVAPMGATGASAPLQFGNHTHHHQPHHMSAPPTPHLSPNDVDMHSMDTLQRKLSQEAQRLAQLEAEEAQLAAEERALQAQLRDTTAQHRNIDAAMYSMQHEWAEVHAAERALRVEPVIDLSADIARAEGAVEALRARFEEVVAQHDVMQAQLQVVAQVEATKKAQRDRLDAVERMVKSHVERRAALVRRCEANAELEAARGRIVADAAALLERAETTLARQQRLHQQEQQAAKAAAAAPTTTPAGLPTAVKAAPPALKGSRAAAAAAAAASRATSIASANLIPANSRAASCASQAARAAAPVDDGGMSFALDVEDDDALTASQPDVDLDMGGVSFVFPTASMATGAKRHRNDSVASAIVA</sequence>
<dbReference type="EMBL" id="HBGF01017654">
    <property type="protein sequence ID" value="CAD9109858.1"/>
    <property type="molecule type" value="Transcribed_RNA"/>
</dbReference>
<evidence type="ECO:0000256" key="2">
    <source>
        <dbReference type="SAM" id="MobiDB-lite"/>
    </source>
</evidence>
<feature type="region of interest" description="Disordered" evidence="2">
    <location>
        <begin position="324"/>
        <end position="353"/>
    </location>
</feature>
<feature type="compositionally biased region" description="Polar residues" evidence="2">
    <location>
        <begin position="24"/>
        <end position="35"/>
    </location>
</feature>
<gene>
    <name evidence="3" type="ORF">NDES1114_LOCUS11628</name>
</gene>
<evidence type="ECO:0000313" key="3">
    <source>
        <dbReference type="EMBL" id="CAD9109858.1"/>
    </source>
</evidence>
<accession>A0A7S1LPB5</accession>
<feature type="compositionally biased region" description="Low complexity" evidence="2">
    <location>
        <begin position="330"/>
        <end position="353"/>
    </location>
</feature>
<feature type="coiled-coil region" evidence="1">
    <location>
        <begin position="149"/>
        <end position="186"/>
    </location>
</feature>
<protein>
    <submittedName>
        <fullName evidence="3">Uncharacterized protein</fullName>
    </submittedName>
</protein>
<feature type="coiled-coil region" evidence="1">
    <location>
        <begin position="220"/>
        <end position="278"/>
    </location>
</feature>